<dbReference type="GO" id="GO:0043138">
    <property type="term" value="F:3'-5' DNA helicase activity"/>
    <property type="evidence" value="ECO:0007669"/>
    <property type="project" value="TreeGrafter"/>
</dbReference>
<dbReference type="PROSITE" id="PS51257">
    <property type="entry name" value="PROKAR_LIPOPROTEIN"/>
    <property type="match status" value="1"/>
</dbReference>
<gene>
    <name evidence="1" type="ORF">PCC6912_20040</name>
</gene>
<accession>A0A3S5K296</accession>
<dbReference type="InterPro" id="IPR027417">
    <property type="entry name" value="P-loop_NTPase"/>
</dbReference>
<evidence type="ECO:0000313" key="2">
    <source>
        <dbReference type="Proteomes" id="UP000268857"/>
    </source>
</evidence>
<proteinExistence type="predicted"/>
<protein>
    <submittedName>
        <fullName evidence="1">Uncharacterized protein</fullName>
    </submittedName>
</protein>
<dbReference type="PANTHER" id="PTHR47957">
    <property type="entry name" value="ATP-DEPENDENT HELICASE HRQ1"/>
    <property type="match status" value="1"/>
</dbReference>
<dbReference type="RefSeq" id="WP_016879178.1">
    <property type="nucleotide sequence ID" value="NZ_AJLN01000015.1"/>
</dbReference>
<dbReference type="AlphaFoldDB" id="A0A3S5K296"/>
<dbReference type="GO" id="GO:0006289">
    <property type="term" value="P:nucleotide-excision repair"/>
    <property type="evidence" value="ECO:0007669"/>
    <property type="project" value="TreeGrafter"/>
</dbReference>
<name>A0A3S5K296_CHLFR</name>
<dbReference type="SUPFAM" id="SSF52540">
    <property type="entry name" value="P-loop containing nucleoside triphosphate hydrolases"/>
    <property type="match status" value="1"/>
</dbReference>
<dbReference type="PANTHER" id="PTHR47957:SF3">
    <property type="entry name" value="ATP-DEPENDENT HELICASE HRQ1"/>
    <property type="match status" value="1"/>
</dbReference>
<reference evidence="1 2" key="1">
    <citation type="journal article" date="2019" name="Genome Biol. Evol.">
        <title>Day and night: Metabolic profiles and evolutionary relationships of six axenic non-marine cyanobacteria.</title>
        <authorList>
            <person name="Will S.E."/>
            <person name="Henke P."/>
            <person name="Boedeker C."/>
            <person name="Huang S."/>
            <person name="Brinkmann H."/>
            <person name="Rohde M."/>
            <person name="Jarek M."/>
            <person name="Friedl T."/>
            <person name="Seufert S."/>
            <person name="Schumacher M."/>
            <person name="Overmann J."/>
            <person name="Neumann-Schaal M."/>
            <person name="Petersen J."/>
        </authorList>
    </citation>
    <scope>NUCLEOTIDE SEQUENCE [LARGE SCALE GENOMIC DNA]</scope>
    <source>
        <strain evidence="1 2">PCC 6912</strain>
    </source>
</reference>
<evidence type="ECO:0000313" key="1">
    <source>
        <dbReference type="EMBL" id="RUR83761.1"/>
    </source>
</evidence>
<dbReference type="EMBL" id="RSCJ01000006">
    <property type="protein sequence ID" value="RUR83761.1"/>
    <property type="molecule type" value="Genomic_DNA"/>
</dbReference>
<comment type="caution">
    <text evidence="1">The sequence shown here is derived from an EMBL/GenBank/DDBJ whole genome shotgun (WGS) entry which is preliminary data.</text>
</comment>
<keyword evidence="2" id="KW-1185">Reference proteome</keyword>
<dbReference type="GO" id="GO:0036297">
    <property type="term" value="P:interstrand cross-link repair"/>
    <property type="evidence" value="ECO:0007669"/>
    <property type="project" value="TreeGrafter"/>
</dbReference>
<sequence>MTKLDLPFFITKRYPPYTPSFLGCFVPPSDIFPLKALALDQMRKLRSLVKAMPNNRLKLALMTGDTPANDRQRLFIPNPPNILAVSPDLLHHYLYNVRRRKVY</sequence>
<dbReference type="Proteomes" id="UP000268857">
    <property type="component" value="Unassembled WGS sequence"/>
</dbReference>
<dbReference type="Gene3D" id="3.40.50.300">
    <property type="entry name" value="P-loop containing nucleotide triphosphate hydrolases"/>
    <property type="match status" value="1"/>
</dbReference>
<organism evidence="1 2">
    <name type="scientific">Chlorogloeopsis fritschii PCC 6912</name>
    <dbReference type="NCBI Taxonomy" id="211165"/>
    <lineage>
        <taxon>Bacteria</taxon>
        <taxon>Bacillati</taxon>
        <taxon>Cyanobacteriota</taxon>
        <taxon>Cyanophyceae</taxon>
        <taxon>Nostocales</taxon>
        <taxon>Chlorogloeopsidaceae</taxon>
        <taxon>Chlorogloeopsis</taxon>
    </lineage>
</organism>